<dbReference type="InterPro" id="IPR036291">
    <property type="entry name" value="NAD(P)-bd_dom_sf"/>
</dbReference>
<evidence type="ECO:0000259" key="2">
    <source>
        <dbReference type="Pfam" id="PF01370"/>
    </source>
</evidence>
<comment type="similarity">
    <text evidence="1">Belongs to the NAD(P)-dependent epimerase/dehydratase family.</text>
</comment>
<dbReference type="InterPro" id="IPR001509">
    <property type="entry name" value="Epimerase_deHydtase"/>
</dbReference>
<gene>
    <name evidence="3" type="ORF">LCGC14_1558430</name>
</gene>
<feature type="non-terminal residue" evidence="3">
    <location>
        <position position="1"/>
    </location>
</feature>
<comment type="caution">
    <text evidence="3">The sequence shown here is derived from an EMBL/GenBank/DDBJ whole genome shotgun (WGS) entry which is preliminary data.</text>
</comment>
<dbReference type="Gene3D" id="3.40.50.720">
    <property type="entry name" value="NAD(P)-binding Rossmann-like Domain"/>
    <property type="match status" value="1"/>
</dbReference>
<evidence type="ECO:0000313" key="3">
    <source>
        <dbReference type="EMBL" id="KKM47640.1"/>
    </source>
</evidence>
<dbReference type="SUPFAM" id="SSF51735">
    <property type="entry name" value="NAD(P)-binding Rossmann-fold domains"/>
    <property type="match status" value="1"/>
</dbReference>
<dbReference type="Pfam" id="PF01370">
    <property type="entry name" value="Epimerase"/>
    <property type="match status" value="1"/>
</dbReference>
<dbReference type="AlphaFoldDB" id="A0A0F9L4L1"/>
<evidence type="ECO:0000256" key="1">
    <source>
        <dbReference type="ARBA" id="ARBA00007637"/>
    </source>
</evidence>
<proteinExistence type="inferred from homology"/>
<accession>A0A0F9L4L1</accession>
<protein>
    <recommendedName>
        <fullName evidence="2">NAD-dependent epimerase/dehydratase domain-containing protein</fullName>
    </recommendedName>
</protein>
<dbReference type="EMBL" id="LAZR01012009">
    <property type="protein sequence ID" value="KKM47640.1"/>
    <property type="molecule type" value="Genomic_DNA"/>
</dbReference>
<feature type="domain" description="NAD-dependent epimerase/dehydratase" evidence="2">
    <location>
        <begin position="4"/>
        <end position="51"/>
    </location>
</feature>
<dbReference type="PANTHER" id="PTHR43000">
    <property type="entry name" value="DTDP-D-GLUCOSE 4,6-DEHYDRATASE-RELATED"/>
    <property type="match status" value="1"/>
</dbReference>
<name>A0A0F9L4L1_9ZZZZ</name>
<sequence>GVFLKQKLEGRPCTIVGDGSQKRDFVFVTDVANAFIKAAESDSQNMSINIGGGNPQSINYLSELLGFTKEDTLHIPERPGEPFITHANIYFAKTILNWSPEVPFEDGVSIMATDILEWRDAPLWTPEKIEEATRDWFKYLG</sequence>
<reference evidence="3" key="1">
    <citation type="journal article" date="2015" name="Nature">
        <title>Complex archaea that bridge the gap between prokaryotes and eukaryotes.</title>
        <authorList>
            <person name="Spang A."/>
            <person name="Saw J.H."/>
            <person name="Jorgensen S.L."/>
            <person name="Zaremba-Niedzwiedzka K."/>
            <person name="Martijn J."/>
            <person name="Lind A.E."/>
            <person name="van Eijk R."/>
            <person name="Schleper C."/>
            <person name="Guy L."/>
            <person name="Ettema T.J."/>
        </authorList>
    </citation>
    <scope>NUCLEOTIDE SEQUENCE</scope>
</reference>
<organism evidence="3">
    <name type="scientific">marine sediment metagenome</name>
    <dbReference type="NCBI Taxonomy" id="412755"/>
    <lineage>
        <taxon>unclassified sequences</taxon>
        <taxon>metagenomes</taxon>
        <taxon>ecological metagenomes</taxon>
    </lineage>
</organism>